<dbReference type="AlphaFoldDB" id="A0A8H3ZLG5"/>
<protein>
    <submittedName>
        <fullName evidence="1">Uncharacterized protein</fullName>
    </submittedName>
</protein>
<dbReference type="Proteomes" id="UP000434172">
    <property type="component" value="Unassembled WGS sequence"/>
</dbReference>
<accession>A0A8H3ZLG5</accession>
<organism evidence="1 2">
    <name type="scientific">Colletotrichum asianum</name>
    <dbReference type="NCBI Taxonomy" id="702518"/>
    <lineage>
        <taxon>Eukaryota</taxon>
        <taxon>Fungi</taxon>
        <taxon>Dikarya</taxon>
        <taxon>Ascomycota</taxon>
        <taxon>Pezizomycotina</taxon>
        <taxon>Sordariomycetes</taxon>
        <taxon>Hypocreomycetidae</taxon>
        <taxon>Glomerellales</taxon>
        <taxon>Glomerellaceae</taxon>
        <taxon>Colletotrichum</taxon>
        <taxon>Colletotrichum gloeosporioides species complex</taxon>
    </lineage>
</organism>
<gene>
    <name evidence="1" type="ORF">GQ607_009124</name>
</gene>
<name>A0A8H3ZLG5_9PEZI</name>
<proteinExistence type="predicted"/>
<reference evidence="1 2" key="1">
    <citation type="submission" date="2019-12" db="EMBL/GenBank/DDBJ databases">
        <title>A genome sequence resource for the geographically widespread anthracnose pathogen Colletotrichum asianum.</title>
        <authorList>
            <person name="Meng Y."/>
        </authorList>
    </citation>
    <scope>NUCLEOTIDE SEQUENCE [LARGE SCALE GENOMIC DNA]</scope>
    <source>
        <strain evidence="1 2">ICMP 18580</strain>
    </source>
</reference>
<sequence length="34" mass="3927">MSLSHVVYWAPPSQERLDMGVPDYRCTGQPVIHR</sequence>
<dbReference type="EMBL" id="WOWK01000050">
    <property type="protein sequence ID" value="KAF0323678.1"/>
    <property type="molecule type" value="Genomic_DNA"/>
</dbReference>
<evidence type="ECO:0000313" key="2">
    <source>
        <dbReference type="Proteomes" id="UP000434172"/>
    </source>
</evidence>
<comment type="caution">
    <text evidence="1">The sequence shown here is derived from an EMBL/GenBank/DDBJ whole genome shotgun (WGS) entry which is preliminary data.</text>
</comment>
<evidence type="ECO:0000313" key="1">
    <source>
        <dbReference type="EMBL" id="KAF0323678.1"/>
    </source>
</evidence>
<keyword evidence="2" id="KW-1185">Reference proteome</keyword>